<feature type="region of interest" description="Disordered" evidence="1">
    <location>
        <begin position="693"/>
        <end position="1028"/>
    </location>
</feature>
<evidence type="ECO:0000313" key="3">
    <source>
        <dbReference type="Proteomes" id="UP000700596"/>
    </source>
</evidence>
<dbReference type="AlphaFoldDB" id="A0A9P9IQ38"/>
<dbReference type="Proteomes" id="UP000700596">
    <property type="component" value="Unassembled WGS sequence"/>
</dbReference>
<feature type="compositionally biased region" description="Basic and acidic residues" evidence="1">
    <location>
        <begin position="43"/>
        <end position="52"/>
    </location>
</feature>
<dbReference type="EMBL" id="JAGMWT010000006">
    <property type="protein sequence ID" value="KAH7127129.1"/>
    <property type="molecule type" value="Genomic_DNA"/>
</dbReference>
<feature type="compositionally biased region" description="Polar residues" evidence="1">
    <location>
        <begin position="456"/>
        <end position="468"/>
    </location>
</feature>
<feature type="compositionally biased region" description="Low complexity" evidence="1">
    <location>
        <begin position="659"/>
        <end position="673"/>
    </location>
</feature>
<feature type="compositionally biased region" description="Polar residues" evidence="1">
    <location>
        <begin position="336"/>
        <end position="351"/>
    </location>
</feature>
<accession>A0A9P9IQ38</accession>
<feature type="region of interest" description="Disordered" evidence="1">
    <location>
        <begin position="1061"/>
        <end position="1149"/>
    </location>
</feature>
<feature type="compositionally biased region" description="Low complexity" evidence="1">
    <location>
        <begin position="762"/>
        <end position="774"/>
    </location>
</feature>
<keyword evidence="3" id="KW-1185">Reference proteome</keyword>
<feature type="compositionally biased region" description="Polar residues" evidence="1">
    <location>
        <begin position="292"/>
        <end position="301"/>
    </location>
</feature>
<sequence length="1190" mass="126334">MSGPYRFTQDSTRSPLDRQAQNLFPPGQAPSFKTNVNRSKTKKWVEAKKNAYDGDDWGDYDEYDEYGVDETPPQEPIPPLGGRRIGEPPSRSFTDPQQQGPVHPARRNSFEADEEHRSFSAAVPPAHPEATRQGQTQGYGAIPRETGLRQSSVAESDQSDTIEHRRDFSPSAMVPPLQTRISQVPVGAATSPLANFPPRKSSIGQTDAPYATSPTATSPINTGKALPFIRPSDIYKRVEEERQRERASLDSSRPSLDSLSTRPKEEQPLASVVEGKNEQLPGVGTFGGDFWSTGSPTQTSERAPVVSSRDDRGLQSVVDQAFTRSDDQRSVPPTPQQSGVSRSNTDSTSGISPIMSRIPSSATSALKTRNQAGGDGSTPVIAEETIDTTTPIAPPTSTPLLGNPRPIARKPSPTHSRNVSSSSLPHTGLATPTRGESPARSPAIEPQKALPVPESAQLSTLDTSSSGNMKGGLGGPSAAYANREADIASAIRLSPVEAVPELSFAERQSQYAFLESHQNAQSPIQDSTPRSRSQSPSKGRVQELAGKFGDASQARRGSTQSNSSKHSVQSWERSPDGSRPSSPTKAGPSSERPAAAREVSFRPKLPGQWDSYATSVPTPSERSEKESEFGSGADRGLENNAITSPLGDVDLTPTTSKHLATSAAPADSSDPLSGLKAAGAAIGEALQSSLGTFSSQPAEARDGPVQDHSYGDIYVPRPVQFDRTVSSVSSSIPPTPPAKDTPVFEQPSPFEHLDSNQEHTPTRPTLLPQLSTLPSDQDEESDKLRKEIVASLSPVQSHDSSANDIRRSSLQPTAPPLVNRDSSILPSEYDSYWAGENLPTQPSQDAGRQITEDTSRNAKNGASQAADVPHSSILTRFSWEEKQVGSPHGQAQADAAFASPQESHHSSAGERGLPGATPTIHTEEADVTPPATDPVSVHSPASGGLHVVNSAVNPEAVDMPPRLSAEASEPKEKIAAEVPSTQETSNLTAINIPQESDLHKEGPHGHPALKSPTDKPLSSREISNIKSSPERIVTYNVTREYWANTDHGLNDWISSALAASPELASQQQHQQQPTPQYRPQVAPSSSTRHKPAGSLSLFGKHPVASPNSSNTTSQAPGTPTPALGAAEARPHGSMSGPAGGKMTGQQMQAKGKDLLHTAGVLGGKGMTGAKGLFAKGKSRFRASGSEKVDK</sequence>
<feature type="compositionally biased region" description="Polar residues" evidence="1">
    <location>
        <begin position="555"/>
        <end position="572"/>
    </location>
</feature>
<reference evidence="2" key="1">
    <citation type="journal article" date="2021" name="Nat. Commun.">
        <title>Genetic determinants of endophytism in the Arabidopsis root mycobiome.</title>
        <authorList>
            <person name="Mesny F."/>
            <person name="Miyauchi S."/>
            <person name="Thiergart T."/>
            <person name="Pickel B."/>
            <person name="Atanasova L."/>
            <person name="Karlsson M."/>
            <person name="Huettel B."/>
            <person name="Barry K.W."/>
            <person name="Haridas S."/>
            <person name="Chen C."/>
            <person name="Bauer D."/>
            <person name="Andreopoulos W."/>
            <person name="Pangilinan J."/>
            <person name="LaButti K."/>
            <person name="Riley R."/>
            <person name="Lipzen A."/>
            <person name="Clum A."/>
            <person name="Drula E."/>
            <person name="Henrissat B."/>
            <person name="Kohler A."/>
            <person name="Grigoriev I.V."/>
            <person name="Martin F.M."/>
            <person name="Hacquard S."/>
        </authorList>
    </citation>
    <scope>NUCLEOTIDE SEQUENCE</scope>
    <source>
        <strain evidence="2">MPI-CAGE-CH-0243</strain>
    </source>
</reference>
<feature type="compositionally biased region" description="Basic and acidic residues" evidence="1">
    <location>
        <begin position="751"/>
        <end position="761"/>
    </location>
</feature>
<gene>
    <name evidence="2" type="ORF">B0J11DRAFT_433481</name>
</gene>
<evidence type="ECO:0000256" key="1">
    <source>
        <dbReference type="SAM" id="MobiDB-lite"/>
    </source>
</evidence>
<protein>
    <submittedName>
        <fullName evidence="2">Uncharacterized protein</fullName>
    </submittedName>
</protein>
<feature type="compositionally biased region" description="Low complexity" evidence="1">
    <location>
        <begin position="1115"/>
        <end position="1127"/>
    </location>
</feature>
<feature type="compositionally biased region" description="Polar residues" evidence="1">
    <location>
        <begin position="513"/>
        <end position="537"/>
    </location>
</feature>
<feature type="compositionally biased region" description="Acidic residues" evidence="1">
    <location>
        <begin position="53"/>
        <end position="68"/>
    </location>
</feature>
<feature type="region of interest" description="Disordered" evidence="1">
    <location>
        <begin position="188"/>
        <end position="479"/>
    </location>
</feature>
<feature type="compositionally biased region" description="Low complexity" evidence="1">
    <location>
        <begin position="1061"/>
        <end position="1080"/>
    </location>
</feature>
<dbReference type="OrthoDB" id="5151921at2759"/>
<feature type="compositionally biased region" description="Polar residues" evidence="1">
    <location>
        <begin position="413"/>
        <end position="425"/>
    </location>
</feature>
<feature type="compositionally biased region" description="Polar residues" evidence="1">
    <location>
        <begin position="1105"/>
        <end position="1114"/>
    </location>
</feature>
<feature type="compositionally biased region" description="Polar residues" evidence="1">
    <location>
        <begin position="212"/>
        <end position="221"/>
    </location>
</feature>
<feature type="compositionally biased region" description="Basic and acidic residues" evidence="1">
    <location>
        <begin position="108"/>
        <end position="118"/>
    </location>
</feature>
<proteinExistence type="predicted"/>
<feature type="compositionally biased region" description="Polar residues" evidence="1">
    <location>
        <begin position="979"/>
        <end position="994"/>
    </location>
</feature>
<feature type="compositionally biased region" description="Polar residues" evidence="1">
    <location>
        <begin position="358"/>
        <end position="371"/>
    </location>
</feature>
<organism evidence="2 3">
    <name type="scientific">Dendryphion nanum</name>
    <dbReference type="NCBI Taxonomy" id="256645"/>
    <lineage>
        <taxon>Eukaryota</taxon>
        <taxon>Fungi</taxon>
        <taxon>Dikarya</taxon>
        <taxon>Ascomycota</taxon>
        <taxon>Pezizomycotina</taxon>
        <taxon>Dothideomycetes</taxon>
        <taxon>Pleosporomycetidae</taxon>
        <taxon>Pleosporales</taxon>
        <taxon>Torulaceae</taxon>
        <taxon>Dendryphion</taxon>
    </lineage>
</organism>
<name>A0A9P9IQ38_9PLEO</name>
<feature type="compositionally biased region" description="Basic and acidic residues" evidence="1">
    <location>
        <begin position="233"/>
        <end position="248"/>
    </location>
</feature>
<feature type="region of interest" description="Disordered" evidence="1">
    <location>
        <begin position="513"/>
        <end position="675"/>
    </location>
</feature>
<comment type="caution">
    <text evidence="2">The sequence shown here is derived from an EMBL/GenBank/DDBJ whole genome shotgun (WGS) entry which is preliminary data.</text>
</comment>
<feature type="compositionally biased region" description="Polar residues" evidence="1">
    <location>
        <begin position="91"/>
        <end position="100"/>
    </location>
</feature>
<feature type="compositionally biased region" description="Polar residues" evidence="1">
    <location>
        <begin position="8"/>
        <end position="22"/>
    </location>
</feature>
<feature type="compositionally biased region" description="Polar residues" evidence="1">
    <location>
        <begin position="611"/>
        <end position="620"/>
    </location>
</feature>
<feature type="region of interest" description="Disordered" evidence="1">
    <location>
        <begin position="1"/>
        <end position="175"/>
    </location>
</feature>
<evidence type="ECO:0000313" key="2">
    <source>
        <dbReference type="EMBL" id="KAH7127129.1"/>
    </source>
</evidence>
<feature type="compositionally biased region" description="Polar residues" evidence="1">
    <location>
        <begin position="793"/>
        <end position="812"/>
    </location>
</feature>
<feature type="compositionally biased region" description="Low complexity" evidence="1">
    <location>
        <begin position="249"/>
        <end position="261"/>
    </location>
</feature>